<dbReference type="InterPro" id="IPR033433">
    <property type="entry name" value="GtaA_N"/>
</dbReference>
<feature type="chain" id="PRO_5006711243" evidence="1">
    <location>
        <begin position="19"/>
        <end position="708"/>
    </location>
</feature>
<dbReference type="OrthoDB" id="431715at2759"/>
<protein>
    <submittedName>
        <fullName evidence="4">Vacuolar protein sorting-associated protein 13A</fullName>
    </submittedName>
</protein>
<dbReference type="OMA" id="SLWTSYW"/>
<dbReference type="GO" id="GO:0005975">
    <property type="term" value="P:carbohydrate metabolic process"/>
    <property type="evidence" value="ECO:0007669"/>
    <property type="project" value="InterPro"/>
</dbReference>
<keyword evidence="1" id="KW-0732">Signal</keyword>
<feature type="domain" description="Glutaminase A N-terminal" evidence="3">
    <location>
        <begin position="105"/>
        <end position="342"/>
    </location>
</feature>
<feature type="domain" description="Glutaminase A central" evidence="2">
    <location>
        <begin position="348"/>
        <end position="705"/>
    </location>
</feature>
<dbReference type="InterPro" id="IPR008928">
    <property type="entry name" value="6-hairpin_glycosidase_sf"/>
</dbReference>
<evidence type="ECO:0000313" key="4">
    <source>
        <dbReference type="EMBL" id="CRG87014.1"/>
    </source>
</evidence>
<evidence type="ECO:0000259" key="2">
    <source>
        <dbReference type="Pfam" id="PF16335"/>
    </source>
</evidence>
<dbReference type="Proteomes" id="UP000054383">
    <property type="component" value="Unassembled WGS sequence"/>
</dbReference>
<accession>A0A0U1LUC5</accession>
<evidence type="ECO:0000259" key="3">
    <source>
        <dbReference type="Pfam" id="PF17168"/>
    </source>
</evidence>
<dbReference type="SUPFAM" id="SSF48208">
    <property type="entry name" value="Six-hairpin glycosidases"/>
    <property type="match status" value="1"/>
</dbReference>
<dbReference type="STRING" id="28573.A0A0U1LUC5"/>
<proteinExistence type="predicted"/>
<name>A0A0U1LUC5_TALIS</name>
<sequence>MKLSDTLAMLAVPAAVIADTTFSPARPPAIPLAVKSPYVSTHLTVASDGGDGGYLAGDFPRFWQYSVSGWAGLIRVDGNTYSWMGNSDGMGFTPVTQDAFTYTATRSIFTMSTPEGVSFNVTFLSPVYPNDYKRHSQTATYLDVSVWANDGNTHEVEVYSDISAEWISTDPSAIAQWDFGLSDDGKVLTHNIYRQTQLLFTEDTSSNGAVANWGNWLWSTGSAGTASYQSGADADVRGQFNDHGSLIDQGDTEFRAINDRWPVFAFAHSLGQVNSTVSSALFTIGLYQEQAIQFEGKDGVVSLPGYWTNFWNSANEAAAAFYEDYSYTADAMTTADARIRNDAVAAAGEDYAAIVELSYRQAYGGIQLAGTEDNHYVFLKEISSDGNVGTVDVIYPAFPVFLYDNPDLVKGMLDPLFENQESGDYPLKYAEHDIGASYPNATGHNDGNDEHMAIEEPGNMLIMTLAYAQASNNTDYLSQHYPILKQWNNYLVEAALIPDASPNDLSTDDFAGSAPNQTDLALKGIIGIAAMAEIAKLTNNTDDSKNFTSIAKDYITQWQTLGINSDASPPHTTFSYNDQDSHGLLYNLYADKLLGLDLVPQSVYDMQSDFYQTVGGTYGVPLDTRWNFTKLDWELWCASVASDDTRDYFHSRVLKWINETPTNAPLTDLYEVEGGDFASETNSAGVTRGGTFAYRPVVGGTFALLALP</sequence>
<reference evidence="4 5" key="1">
    <citation type="submission" date="2015-04" db="EMBL/GenBank/DDBJ databases">
        <authorList>
            <person name="Syromyatnikov M.Y."/>
            <person name="Popov V.N."/>
        </authorList>
    </citation>
    <scope>NUCLEOTIDE SEQUENCE [LARGE SCALE GENOMIC DNA]</scope>
    <source>
        <strain evidence="4">WF-38-12</strain>
    </source>
</reference>
<dbReference type="Pfam" id="PF16335">
    <property type="entry name" value="GtaA_6_Hairpin"/>
    <property type="match status" value="1"/>
</dbReference>
<dbReference type="Pfam" id="PF17168">
    <property type="entry name" value="DUF5127"/>
    <property type="match status" value="1"/>
</dbReference>
<evidence type="ECO:0000256" key="1">
    <source>
        <dbReference type="SAM" id="SignalP"/>
    </source>
</evidence>
<dbReference type="InterPro" id="IPR052743">
    <property type="entry name" value="Glutaminase_GtaA"/>
</dbReference>
<organism evidence="4 5">
    <name type="scientific">Talaromyces islandicus</name>
    <name type="common">Penicillium islandicum</name>
    <dbReference type="NCBI Taxonomy" id="28573"/>
    <lineage>
        <taxon>Eukaryota</taxon>
        <taxon>Fungi</taxon>
        <taxon>Dikarya</taxon>
        <taxon>Ascomycota</taxon>
        <taxon>Pezizomycotina</taxon>
        <taxon>Eurotiomycetes</taxon>
        <taxon>Eurotiomycetidae</taxon>
        <taxon>Eurotiales</taxon>
        <taxon>Trichocomaceae</taxon>
        <taxon>Talaromyces</taxon>
        <taxon>Talaromyces sect. Islandici</taxon>
    </lineage>
</organism>
<keyword evidence="5" id="KW-1185">Reference proteome</keyword>
<dbReference type="PANTHER" id="PTHR31987">
    <property type="entry name" value="GLUTAMINASE A-RELATED"/>
    <property type="match status" value="1"/>
</dbReference>
<gene>
    <name evidence="4" type="ORF">PISL3812_04027</name>
</gene>
<dbReference type="PANTHER" id="PTHR31987:SF1">
    <property type="entry name" value="GLUTAMINASE A"/>
    <property type="match status" value="1"/>
</dbReference>
<dbReference type="InterPro" id="IPR032514">
    <property type="entry name" value="GtaA_central"/>
</dbReference>
<dbReference type="AlphaFoldDB" id="A0A0U1LUC5"/>
<dbReference type="EMBL" id="CVMT01000003">
    <property type="protein sequence ID" value="CRG87014.1"/>
    <property type="molecule type" value="Genomic_DNA"/>
</dbReference>
<evidence type="ECO:0000313" key="5">
    <source>
        <dbReference type="Proteomes" id="UP000054383"/>
    </source>
</evidence>
<feature type="signal peptide" evidence="1">
    <location>
        <begin position="1"/>
        <end position="18"/>
    </location>
</feature>